<keyword evidence="2" id="KW-1185">Reference proteome</keyword>
<dbReference type="SUPFAM" id="SSF88723">
    <property type="entry name" value="PIN domain-like"/>
    <property type="match status" value="1"/>
</dbReference>
<protein>
    <recommendedName>
        <fullName evidence="3">PIN domain-containing protein</fullName>
    </recommendedName>
</protein>
<dbReference type="AlphaFoldDB" id="A0A7K1UUE1"/>
<dbReference type="EMBL" id="WRPP01000002">
    <property type="protein sequence ID" value="MVU77976.1"/>
    <property type="molecule type" value="Genomic_DNA"/>
</dbReference>
<dbReference type="RefSeq" id="WP_157387563.1">
    <property type="nucleotide sequence ID" value="NZ_WRPP01000002.1"/>
</dbReference>
<dbReference type="Proteomes" id="UP000466794">
    <property type="component" value="Unassembled WGS sequence"/>
</dbReference>
<name>A0A7K1UUE1_9NOCA</name>
<evidence type="ECO:0000313" key="1">
    <source>
        <dbReference type="EMBL" id="MVU77976.1"/>
    </source>
</evidence>
<reference evidence="1 2" key="1">
    <citation type="submission" date="2019-12" db="EMBL/GenBank/DDBJ databases">
        <title>Nocardia sp. nov. ET3-3 isolated from soil.</title>
        <authorList>
            <person name="Kanchanasin P."/>
            <person name="Tanasupawat S."/>
            <person name="Yuki M."/>
            <person name="Kudo T."/>
        </authorList>
    </citation>
    <scope>NUCLEOTIDE SEQUENCE [LARGE SCALE GENOMIC DNA]</scope>
    <source>
        <strain evidence="1 2">ET3-3</strain>
    </source>
</reference>
<comment type="caution">
    <text evidence="1">The sequence shown here is derived from an EMBL/GenBank/DDBJ whole genome shotgun (WGS) entry which is preliminary data.</text>
</comment>
<evidence type="ECO:0000313" key="2">
    <source>
        <dbReference type="Proteomes" id="UP000466794"/>
    </source>
</evidence>
<evidence type="ECO:0008006" key="3">
    <source>
        <dbReference type="Google" id="ProtNLM"/>
    </source>
</evidence>
<sequence length="138" mass="14927">MSLGYVLDDTIIHAYAFGDPNVSNLIAVLHGRDIRVAVPILALTAGFAGLSDDQRAQVIGIVENLESIQIAVLATINDAEELADVFAAAVEPIDMPAAHTVAVARYLDWEIITANKSRWAEVEQRLPFPVSIVEFADD</sequence>
<gene>
    <name evidence="1" type="ORF">GPX89_12050</name>
</gene>
<accession>A0A7K1UUE1</accession>
<organism evidence="1 2">
    <name type="scientific">Nocardia terrae</name>
    <dbReference type="NCBI Taxonomy" id="2675851"/>
    <lineage>
        <taxon>Bacteria</taxon>
        <taxon>Bacillati</taxon>
        <taxon>Actinomycetota</taxon>
        <taxon>Actinomycetes</taxon>
        <taxon>Mycobacteriales</taxon>
        <taxon>Nocardiaceae</taxon>
        <taxon>Nocardia</taxon>
    </lineage>
</organism>
<dbReference type="InterPro" id="IPR029060">
    <property type="entry name" value="PIN-like_dom_sf"/>
</dbReference>
<proteinExistence type="predicted"/>